<reference evidence="1" key="1">
    <citation type="journal article" date="2019" name="Sci. Rep.">
        <title>Viral metagenomics revealed novel betatorquevirus species in pediatric inpatients with encephalitis/meningoencephalitis from Ghana.</title>
        <authorList>
            <person name="Eibach D."/>
            <person name="Hogan B."/>
            <person name="Sarpong N."/>
            <person name="Winter D."/>
            <person name="Struck N.S."/>
            <person name="Adu-Sarkodie Y."/>
            <person name="Owusu-Dabo E."/>
            <person name="Schmidt-Chanasit J."/>
            <person name="May J."/>
            <person name="Cadar D."/>
        </authorList>
    </citation>
    <scope>NUCLEOTIDE SEQUENCE</scope>
    <source>
        <strain evidence="1">BNI-700684-G1-CSF</strain>
    </source>
</reference>
<proteinExistence type="predicted"/>
<evidence type="ECO:0000313" key="1">
    <source>
        <dbReference type="EMBL" id="AZK35819.1"/>
    </source>
</evidence>
<organism evidence="1">
    <name type="scientific">Torque teno mini virus 10</name>
    <dbReference type="NCBI Taxonomy" id="2065036"/>
    <lineage>
        <taxon>Viruses</taxon>
        <taxon>Monodnaviria</taxon>
        <taxon>Shotokuvirae</taxon>
        <taxon>Commensaviricota</taxon>
        <taxon>Cardeaviricetes</taxon>
        <taxon>Sanitavirales</taxon>
        <taxon>Anelloviridae</taxon>
        <taxon>Betatorquevirus</taxon>
        <taxon>Betatorquevirus homini10</taxon>
    </lineage>
</organism>
<dbReference type="EMBL" id="MH017547">
    <property type="protein sequence ID" value="AZK35819.1"/>
    <property type="molecule type" value="Genomic_DNA"/>
</dbReference>
<protein>
    <submittedName>
        <fullName evidence="1">Uncharacterized protein</fullName>
    </submittedName>
</protein>
<accession>A0A3S8RK76</accession>
<gene>
    <name evidence="1" type="primary">ORF4</name>
</gene>
<name>A0A3S8RK76_9VIRU</name>
<sequence length="72" mass="8761">MDSQIRVKLFDDVKKPKIRNFTKSEMEEERLLADAFKRPVRHFWGDTPFYPWRVPEPLVNQPYGNFKLNYTE</sequence>